<feature type="compositionally biased region" description="Basic and acidic residues" evidence="5">
    <location>
        <begin position="486"/>
        <end position="496"/>
    </location>
</feature>
<dbReference type="SMART" id="SM00332">
    <property type="entry name" value="PP2Cc"/>
    <property type="match status" value="1"/>
</dbReference>
<dbReference type="InterPro" id="IPR000222">
    <property type="entry name" value="PP2C_BS"/>
</dbReference>
<evidence type="ECO:0000256" key="1">
    <source>
        <dbReference type="ARBA" id="ARBA00022723"/>
    </source>
</evidence>
<protein>
    <submittedName>
        <fullName evidence="7">Protein phosphatase 1D</fullName>
    </submittedName>
</protein>
<evidence type="ECO:0000259" key="6">
    <source>
        <dbReference type="PROSITE" id="PS51746"/>
    </source>
</evidence>
<keyword evidence="3 4" id="KW-0904">Protein phosphatase</keyword>
<feature type="region of interest" description="Disordered" evidence="5">
    <location>
        <begin position="438"/>
        <end position="533"/>
    </location>
</feature>
<evidence type="ECO:0000256" key="3">
    <source>
        <dbReference type="ARBA" id="ARBA00022912"/>
    </source>
</evidence>
<sequence>MSPSIGLNLRVTGHCNQGGRKYMEDAFVVAYQQSEDQKDLEYAYFGIFDGHGGREAALYAKEHLMNNIVCQKSFWSDDDNQVLKAIRDGFLATHHAMWREVGKWPKTVSGLPSTSGTTSSIAFIRRRKLYIGHVGDSKIVLGFQLPGSNEWCACALTKDHKPETPEEKRRIHSSGGLVMNKAGVDRVVWNRPRAGHKGPIRRSTPFDQIPFLAVARSLGDLWSYNYMHDEFVVSPDPDVKVFNINPHMHRCVIFASDGLWNMLSTQCAVKIVQSAEEENERIILDGGKANGTGKQPNNPSKLLVDAALRHWFDLGMRADNTSVVTVMLDPPGPPKSEVLLRQRVMKRLRPRDDQPEEVGDSKVADNLETSGTLPGKEKRKSNECNETQLIKERKRSSDSAIEMVKKERKLSLDHEEVVPRNLPKPVILSPQRVVKHSTPVKPVHMNEASKSSEDVNTPPVPILHMKAKKKTNDPPKGGGSNTLTTKEIETENREDASNLSVSSTDKSLRDESDGSFSDKDMLNDIGPDKSLPNVTILNTESCISKSEKDDGSPQRSSSYLSCKENGRVHLCEVDNIFKLNERTTECFENSDNSKQSVVSAKNKTVPSTEKNFRKSTLIRRNSVFPAKRPRLHQSNYPACRASAARRNYAHNTRAQSGIRKLKV</sequence>
<keyword evidence="8" id="KW-1185">Reference proteome</keyword>
<evidence type="ECO:0000256" key="4">
    <source>
        <dbReference type="RuleBase" id="RU003465"/>
    </source>
</evidence>
<accession>A0A8X6LAL2</accession>
<evidence type="ECO:0000256" key="2">
    <source>
        <dbReference type="ARBA" id="ARBA00022801"/>
    </source>
</evidence>
<dbReference type="AlphaFoldDB" id="A0A8X6LAL2"/>
<dbReference type="SUPFAM" id="SSF81606">
    <property type="entry name" value="PP2C-like"/>
    <property type="match status" value="1"/>
</dbReference>
<dbReference type="EMBL" id="BMAO01005230">
    <property type="protein sequence ID" value="GFQ99978.1"/>
    <property type="molecule type" value="Genomic_DNA"/>
</dbReference>
<feature type="compositionally biased region" description="Basic and acidic residues" evidence="5">
    <location>
        <begin position="506"/>
        <end position="522"/>
    </location>
</feature>
<dbReference type="PANTHER" id="PTHR47992">
    <property type="entry name" value="PROTEIN PHOSPHATASE"/>
    <property type="match status" value="1"/>
</dbReference>
<dbReference type="Pfam" id="PF00481">
    <property type="entry name" value="PP2C"/>
    <property type="match status" value="1"/>
</dbReference>
<organism evidence="7 8">
    <name type="scientific">Trichonephila clavata</name>
    <name type="common">Joro spider</name>
    <name type="synonym">Nephila clavata</name>
    <dbReference type="NCBI Taxonomy" id="2740835"/>
    <lineage>
        <taxon>Eukaryota</taxon>
        <taxon>Metazoa</taxon>
        <taxon>Ecdysozoa</taxon>
        <taxon>Arthropoda</taxon>
        <taxon>Chelicerata</taxon>
        <taxon>Arachnida</taxon>
        <taxon>Araneae</taxon>
        <taxon>Araneomorphae</taxon>
        <taxon>Entelegynae</taxon>
        <taxon>Araneoidea</taxon>
        <taxon>Nephilidae</taxon>
        <taxon>Trichonephila</taxon>
    </lineage>
</organism>
<evidence type="ECO:0000256" key="5">
    <source>
        <dbReference type="SAM" id="MobiDB-lite"/>
    </source>
</evidence>
<feature type="domain" description="PPM-type phosphatase" evidence="6">
    <location>
        <begin position="10"/>
        <end position="328"/>
    </location>
</feature>
<keyword evidence="2 4" id="KW-0378">Hydrolase</keyword>
<dbReference type="InterPro" id="IPR015655">
    <property type="entry name" value="PP2C"/>
</dbReference>
<proteinExistence type="inferred from homology"/>
<keyword evidence="1" id="KW-0479">Metal-binding</keyword>
<feature type="region of interest" description="Disordered" evidence="5">
    <location>
        <begin position="347"/>
        <end position="385"/>
    </location>
</feature>
<dbReference type="InterPro" id="IPR001932">
    <property type="entry name" value="PPM-type_phosphatase-like_dom"/>
</dbReference>
<comment type="caution">
    <text evidence="7">The sequence shown here is derived from an EMBL/GenBank/DDBJ whole genome shotgun (WGS) entry which is preliminary data.</text>
</comment>
<dbReference type="CDD" id="cd00143">
    <property type="entry name" value="PP2Cc"/>
    <property type="match status" value="1"/>
</dbReference>
<evidence type="ECO:0000313" key="7">
    <source>
        <dbReference type="EMBL" id="GFQ99978.1"/>
    </source>
</evidence>
<reference evidence="7" key="1">
    <citation type="submission" date="2020-07" db="EMBL/GenBank/DDBJ databases">
        <title>Multicomponent nature underlies the extraordinary mechanical properties of spider dragline silk.</title>
        <authorList>
            <person name="Kono N."/>
            <person name="Nakamura H."/>
            <person name="Mori M."/>
            <person name="Yoshida Y."/>
            <person name="Ohtoshi R."/>
            <person name="Malay A.D."/>
            <person name="Moran D.A.P."/>
            <person name="Tomita M."/>
            <person name="Numata K."/>
            <person name="Arakawa K."/>
        </authorList>
    </citation>
    <scope>NUCLEOTIDE SEQUENCE</scope>
</reference>
<dbReference type="Proteomes" id="UP000887116">
    <property type="component" value="Unassembled WGS sequence"/>
</dbReference>
<dbReference type="OrthoDB" id="10025511at2759"/>
<dbReference type="FunFam" id="3.60.40.10:FF:000060">
    <property type="entry name" value="Protein phosphatase 2c"/>
    <property type="match status" value="1"/>
</dbReference>
<dbReference type="PROSITE" id="PS51746">
    <property type="entry name" value="PPM_2"/>
    <property type="match status" value="1"/>
</dbReference>
<dbReference type="GO" id="GO:0046872">
    <property type="term" value="F:metal ion binding"/>
    <property type="evidence" value="ECO:0007669"/>
    <property type="project" value="UniProtKB-KW"/>
</dbReference>
<gene>
    <name evidence="7" type="primary">PPM1D</name>
    <name evidence="7" type="ORF">TNCT_212331</name>
</gene>
<name>A0A8X6LAL2_TRICU</name>
<comment type="similarity">
    <text evidence="4">Belongs to the PP2C family.</text>
</comment>
<evidence type="ECO:0000313" key="8">
    <source>
        <dbReference type="Proteomes" id="UP000887116"/>
    </source>
</evidence>
<dbReference type="GO" id="GO:0004722">
    <property type="term" value="F:protein serine/threonine phosphatase activity"/>
    <property type="evidence" value="ECO:0007669"/>
    <property type="project" value="InterPro"/>
</dbReference>
<dbReference type="PROSITE" id="PS01032">
    <property type="entry name" value="PPM_1"/>
    <property type="match status" value="1"/>
</dbReference>
<dbReference type="Gene3D" id="3.60.40.10">
    <property type="entry name" value="PPM-type phosphatase domain"/>
    <property type="match status" value="1"/>
</dbReference>
<dbReference type="InterPro" id="IPR036457">
    <property type="entry name" value="PPM-type-like_dom_sf"/>
</dbReference>